<protein>
    <submittedName>
        <fullName evidence="4">Glyoxylate/hydroxypyruvate reductase A</fullName>
    </submittedName>
</protein>
<dbReference type="PANTHER" id="PTHR43333:SF1">
    <property type="entry name" value="D-ISOMER SPECIFIC 2-HYDROXYACID DEHYDROGENASE NAD-BINDING DOMAIN-CONTAINING PROTEIN"/>
    <property type="match status" value="1"/>
</dbReference>
<name>A0ABS3KPD2_9PROT</name>
<proteinExistence type="predicted"/>
<dbReference type="Pfam" id="PF02826">
    <property type="entry name" value="2-Hacid_dh_C"/>
    <property type="match status" value="1"/>
</dbReference>
<evidence type="ECO:0000313" key="4">
    <source>
        <dbReference type="EMBL" id="MBO1078872.1"/>
    </source>
</evidence>
<dbReference type="CDD" id="cd12164">
    <property type="entry name" value="GDH_like_2"/>
    <property type="match status" value="1"/>
</dbReference>
<reference evidence="4 5" key="1">
    <citation type="submission" date="2020-09" db="EMBL/GenBank/DDBJ databases">
        <title>Roseomonas.</title>
        <authorList>
            <person name="Zhu W."/>
        </authorList>
    </citation>
    <scope>NUCLEOTIDE SEQUENCE [LARGE SCALE GENOMIC DNA]</scope>
    <source>
        <strain evidence="4 5">573</strain>
    </source>
</reference>
<comment type="caution">
    <text evidence="4">The sequence shown here is derived from an EMBL/GenBank/DDBJ whole genome shotgun (WGS) entry which is preliminary data.</text>
</comment>
<dbReference type="PANTHER" id="PTHR43333">
    <property type="entry name" value="2-HACID_DH_C DOMAIN-CONTAINING PROTEIN"/>
    <property type="match status" value="1"/>
</dbReference>
<organism evidence="4 5">
    <name type="scientific">Roseomonas haemaphysalidis</name>
    <dbReference type="NCBI Taxonomy" id="2768162"/>
    <lineage>
        <taxon>Bacteria</taxon>
        <taxon>Pseudomonadati</taxon>
        <taxon>Pseudomonadota</taxon>
        <taxon>Alphaproteobacteria</taxon>
        <taxon>Acetobacterales</taxon>
        <taxon>Roseomonadaceae</taxon>
        <taxon>Roseomonas</taxon>
    </lineage>
</organism>
<accession>A0ABS3KPD2</accession>
<sequence>MAGRNLSAAAPQAWPQPAGLARGRPLPRLPSWAVCAATLLQPKVAPTVLLLVKSGGPKAVPDWQSCFRRHDPRLDVRCWTDPGVDPAAVRYVVVWEPEEGRLSAMTGLRAVFSSAAGVDHITRVADWPRHLPLVRMGGDDTAQRMGEYISWSCLSLLRDARTFALAQPEGRWAHRETRFSAPQRTVGILGLGNLGAAAARMLQGLGFPVRGWSRSRKALPGVESFAGAEELPAFLAGTDILVCLLPSTPETAGLIGAELLVQLPAGAGLVSAGRGQHVVEPDLVAALDSGHLSGAVMDVFATEPLPPDSPLWRHPRITVTPHIASMASRQERARYVAEAIAAQEAGRPLPNLFDPAKGY</sequence>
<gene>
    <name evidence="4" type="ORF">IAI61_07510</name>
</gene>
<dbReference type="Gene3D" id="3.40.50.720">
    <property type="entry name" value="NAD(P)-binding Rossmann-like Domain"/>
    <property type="match status" value="2"/>
</dbReference>
<evidence type="ECO:0000313" key="5">
    <source>
        <dbReference type="Proteomes" id="UP001518989"/>
    </source>
</evidence>
<keyword evidence="2" id="KW-0520">NAD</keyword>
<dbReference type="InterPro" id="IPR006140">
    <property type="entry name" value="D-isomer_DH_NAD-bd"/>
</dbReference>
<keyword evidence="1" id="KW-0560">Oxidoreductase</keyword>
<dbReference type="Proteomes" id="UP001518989">
    <property type="component" value="Unassembled WGS sequence"/>
</dbReference>
<evidence type="ECO:0000256" key="1">
    <source>
        <dbReference type="ARBA" id="ARBA00023002"/>
    </source>
</evidence>
<keyword evidence="5" id="KW-1185">Reference proteome</keyword>
<evidence type="ECO:0000256" key="2">
    <source>
        <dbReference type="ARBA" id="ARBA00023027"/>
    </source>
</evidence>
<evidence type="ECO:0000259" key="3">
    <source>
        <dbReference type="Pfam" id="PF02826"/>
    </source>
</evidence>
<dbReference type="EMBL" id="JACTNG010000003">
    <property type="protein sequence ID" value="MBO1078872.1"/>
    <property type="molecule type" value="Genomic_DNA"/>
</dbReference>
<feature type="domain" description="D-isomer specific 2-hydroxyacid dehydrogenase NAD-binding" evidence="3">
    <location>
        <begin position="153"/>
        <end position="324"/>
    </location>
</feature>
<dbReference type="InterPro" id="IPR036291">
    <property type="entry name" value="NAD(P)-bd_dom_sf"/>
</dbReference>
<dbReference type="SUPFAM" id="SSF51735">
    <property type="entry name" value="NAD(P)-binding Rossmann-fold domains"/>
    <property type="match status" value="1"/>
</dbReference>